<reference evidence="6 7" key="1">
    <citation type="submission" date="2023-07" db="EMBL/GenBank/DDBJ databases">
        <title>Genomic Encyclopedia of Type Strains, Phase IV (KMG-IV): sequencing the most valuable type-strain genomes for metagenomic binning, comparative biology and taxonomic classification.</title>
        <authorList>
            <person name="Goeker M."/>
        </authorList>
    </citation>
    <scope>NUCLEOTIDE SEQUENCE [LARGE SCALE GENOMIC DNA]</scope>
    <source>
        <strain evidence="6 7">DSM 19619</strain>
    </source>
</reference>
<comment type="caution">
    <text evidence="6">The sequence shown here is derived from an EMBL/GenBank/DDBJ whole genome shotgun (WGS) entry which is preliminary data.</text>
</comment>
<keyword evidence="3" id="KW-0804">Transcription</keyword>
<evidence type="ECO:0000259" key="5">
    <source>
        <dbReference type="PROSITE" id="PS01124"/>
    </source>
</evidence>
<dbReference type="EMBL" id="JAUSVX010000034">
    <property type="protein sequence ID" value="MDQ0475364.1"/>
    <property type="molecule type" value="Genomic_DNA"/>
</dbReference>
<evidence type="ECO:0000256" key="1">
    <source>
        <dbReference type="ARBA" id="ARBA00023015"/>
    </source>
</evidence>
<name>A0ABU0JQ16_9HYPH</name>
<evidence type="ECO:0000256" key="3">
    <source>
        <dbReference type="ARBA" id="ARBA00023163"/>
    </source>
</evidence>
<evidence type="ECO:0000313" key="6">
    <source>
        <dbReference type="EMBL" id="MDQ0475364.1"/>
    </source>
</evidence>
<organism evidence="6 7">
    <name type="scientific">Labrys wisconsinensis</name>
    <dbReference type="NCBI Taxonomy" id="425677"/>
    <lineage>
        <taxon>Bacteria</taxon>
        <taxon>Pseudomonadati</taxon>
        <taxon>Pseudomonadota</taxon>
        <taxon>Alphaproteobacteria</taxon>
        <taxon>Hyphomicrobiales</taxon>
        <taxon>Xanthobacteraceae</taxon>
        <taxon>Labrys</taxon>
    </lineage>
</organism>
<dbReference type="PANTHER" id="PTHR46796">
    <property type="entry name" value="HTH-TYPE TRANSCRIPTIONAL ACTIVATOR RHAS-RELATED"/>
    <property type="match status" value="1"/>
</dbReference>
<evidence type="ECO:0000313" key="7">
    <source>
        <dbReference type="Proteomes" id="UP001242480"/>
    </source>
</evidence>
<dbReference type="RefSeq" id="WP_307286507.1">
    <property type="nucleotide sequence ID" value="NZ_JAUSVX010000034.1"/>
</dbReference>
<feature type="region of interest" description="Disordered" evidence="4">
    <location>
        <begin position="318"/>
        <end position="338"/>
    </location>
</feature>
<dbReference type="PANTHER" id="PTHR46796:SF6">
    <property type="entry name" value="ARAC SUBFAMILY"/>
    <property type="match status" value="1"/>
</dbReference>
<evidence type="ECO:0000256" key="2">
    <source>
        <dbReference type="ARBA" id="ARBA00023125"/>
    </source>
</evidence>
<dbReference type="InterPro" id="IPR009057">
    <property type="entry name" value="Homeodomain-like_sf"/>
</dbReference>
<dbReference type="Gene3D" id="1.10.10.60">
    <property type="entry name" value="Homeodomain-like"/>
    <property type="match status" value="1"/>
</dbReference>
<dbReference type="Pfam" id="PF12833">
    <property type="entry name" value="HTH_18"/>
    <property type="match status" value="1"/>
</dbReference>
<dbReference type="Proteomes" id="UP001242480">
    <property type="component" value="Unassembled WGS sequence"/>
</dbReference>
<keyword evidence="7" id="KW-1185">Reference proteome</keyword>
<keyword evidence="1" id="KW-0805">Transcription regulation</keyword>
<sequence>MAHLAIDTHFVPEKERATYLQDAMQVSPMPLINITESRFEDSGFRVRFAGKMLGDALMTRFDASSLHLKRTSKEISRQSSGILLLALLHRGSYDQTFEYHAPFLKTAPGDLLLADLDAPQSVTFTKSACATCAYIPRDRFQPLIGSTSPLKPILLQPRDQLHGLLAACFMACASMRDPTPAAAAAALDTLTRLTLIAHGLHLSDHQALQPPLIEARRQQARQFIAARSDNPRLDPQMIADHLGLSLRSLNLAFEPTGQGVAALIQATRLARAKDMLLRLPDRSTLDIALACGFNTLATFYRRFVQEYGVAPGEFRRTRARSTDDRRIDPADSRKTSGT</sequence>
<protein>
    <submittedName>
        <fullName evidence="6">AraC-like DNA-binding protein</fullName>
    </submittedName>
</protein>
<dbReference type="InterPro" id="IPR050204">
    <property type="entry name" value="AraC_XylS_family_regulators"/>
</dbReference>
<dbReference type="InterPro" id="IPR018060">
    <property type="entry name" value="HTH_AraC"/>
</dbReference>
<proteinExistence type="predicted"/>
<accession>A0ABU0JQ16</accession>
<keyword evidence="2" id="KW-0238">DNA-binding</keyword>
<feature type="domain" description="HTH araC/xylS-type" evidence="5">
    <location>
        <begin position="218"/>
        <end position="317"/>
    </location>
</feature>
<dbReference type="SMART" id="SM00342">
    <property type="entry name" value="HTH_ARAC"/>
    <property type="match status" value="1"/>
</dbReference>
<gene>
    <name evidence="6" type="ORF">QO011_008407</name>
</gene>
<evidence type="ECO:0000256" key="4">
    <source>
        <dbReference type="SAM" id="MobiDB-lite"/>
    </source>
</evidence>
<dbReference type="SUPFAM" id="SSF46689">
    <property type="entry name" value="Homeodomain-like"/>
    <property type="match status" value="1"/>
</dbReference>
<dbReference type="PROSITE" id="PS01124">
    <property type="entry name" value="HTH_ARAC_FAMILY_2"/>
    <property type="match status" value="1"/>
</dbReference>